<feature type="transmembrane region" description="Helical" evidence="1">
    <location>
        <begin position="97"/>
        <end position="122"/>
    </location>
</feature>
<proteinExistence type="predicted"/>
<organism evidence="2 3">
    <name type="scientific">Adhaeribacter swui</name>
    <dbReference type="NCBI Taxonomy" id="2086471"/>
    <lineage>
        <taxon>Bacteria</taxon>
        <taxon>Pseudomonadati</taxon>
        <taxon>Bacteroidota</taxon>
        <taxon>Cytophagia</taxon>
        <taxon>Cytophagales</taxon>
        <taxon>Hymenobacteraceae</taxon>
        <taxon>Adhaeribacter</taxon>
    </lineage>
</organism>
<name>A0A7G7G6E7_9BACT</name>
<dbReference type="Gene3D" id="2.40.50.140">
    <property type="entry name" value="Nucleic acid-binding proteins"/>
    <property type="match status" value="1"/>
</dbReference>
<sequence>MSEFLQAASASVNIIPSILLLFALLYWAVVILGILDLDMLDMDLEMDSSDAIVWLNHALGFFNVGKIPFMIFFSFVALPFWAASILLNYYLNTGESLVGFVLLIPLFIFSLLASKVLTYPFVKIFAALEKEHDSKASVIGRVCTVTLPVTATEMGQATVRTTGSLLLLNVKATSGAYLKKGETGLIIDYNAAKQFYLIEPYQSLAS</sequence>
<protein>
    <submittedName>
        <fullName evidence="2">DUF1449 family protein</fullName>
    </submittedName>
</protein>
<gene>
    <name evidence="2" type="ORF">HUW51_08300</name>
</gene>
<reference evidence="2 3" key="1">
    <citation type="journal article" date="2018" name="Int. J. Syst. Evol. Microbiol.">
        <title>Adhaeribacter swui sp. nov., isolated from wet mud.</title>
        <authorList>
            <person name="Kim D.U."/>
            <person name="Kim K.W."/>
            <person name="Kang M.S."/>
            <person name="Kim J.Y."/>
            <person name="Jang J.H."/>
            <person name="Kim M.K."/>
        </authorList>
    </citation>
    <scope>NUCLEOTIDE SEQUENCE [LARGE SCALE GENOMIC DNA]</scope>
    <source>
        <strain evidence="2 3">KCTC 52873</strain>
    </source>
</reference>
<accession>A0A7G7G6E7</accession>
<evidence type="ECO:0000256" key="1">
    <source>
        <dbReference type="SAM" id="Phobius"/>
    </source>
</evidence>
<dbReference type="KEGG" id="aswu:HUW51_08300"/>
<evidence type="ECO:0000313" key="2">
    <source>
        <dbReference type="EMBL" id="QNF32731.1"/>
    </source>
</evidence>
<feature type="transmembrane region" description="Helical" evidence="1">
    <location>
        <begin position="69"/>
        <end position="91"/>
    </location>
</feature>
<keyword evidence="1" id="KW-0472">Membrane</keyword>
<evidence type="ECO:0000313" key="3">
    <source>
        <dbReference type="Proteomes" id="UP000515237"/>
    </source>
</evidence>
<dbReference type="RefSeq" id="WP_185273509.1">
    <property type="nucleotide sequence ID" value="NZ_CP055156.1"/>
</dbReference>
<dbReference type="EMBL" id="CP055156">
    <property type="protein sequence ID" value="QNF32731.1"/>
    <property type="molecule type" value="Genomic_DNA"/>
</dbReference>
<keyword evidence="1" id="KW-1133">Transmembrane helix</keyword>
<dbReference type="AlphaFoldDB" id="A0A7G7G6E7"/>
<keyword evidence="1" id="KW-0812">Transmembrane</keyword>
<dbReference type="Proteomes" id="UP000515237">
    <property type="component" value="Chromosome"/>
</dbReference>
<keyword evidence="3" id="KW-1185">Reference proteome</keyword>
<feature type="transmembrane region" description="Helical" evidence="1">
    <location>
        <begin position="14"/>
        <end position="35"/>
    </location>
</feature>
<dbReference type="InterPro" id="IPR012340">
    <property type="entry name" value="NA-bd_OB-fold"/>
</dbReference>